<keyword evidence="11" id="KW-1185">Reference proteome</keyword>
<protein>
    <recommendedName>
        <fullName evidence="8">Ferredoxin</fullName>
    </recommendedName>
</protein>
<dbReference type="Pfam" id="PF13459">
    <property type="entry name" value="Fer4_15"/>
    <property type="match status" value="1"/>
</dbReference>
<proteinExistence type="predicted"/>
<keyword evidence="3 8" id="KW-0479">Metal-binding</keyword>
<dbReference type="PANTHER" id="PTHR36923:SF3">
    <property type="entry name" value="FERREDOXIN"/>
    <property type="match status" value="1"/>
</dbReference>
<evidence type="ECO:0000256" key="8">
    <source>
        <dbReference type="RuleBase" id="RU368020"/>
    </source>
</evidence>
<comment type="function">
    <text evidence="8">Ferredoxins are iron-sulfur proteins that transfer electrons in a wide variety of metabolic reactions.</text>
</comment>
<keyword evidence="5 8" id="KW-0408">Iron</keyword>
<comment type="caution">
    <text evidence="10">The sequence shown here is derived from an EMBL/GenBank/DDBJ whole genome shotgun (WGS) entry which is preliminary data.</text>
</comment>
<name>A0ABU7PG42_9ACTN</name>
<keyword evidence="2 8" id="KW-0813">Transport</keyword>
<evidence type="ECO:0000256" key="2">
    <source>
        <dbReference type="ARBA" id="ARBA00022448"/>
    </source>
</evidence>
<evidence type="ECO:0000313" key="10">
    <source>
        <dbReference type="EMBL" id="MEE4544788.1"/>
    </source>
</evidence>
<dbReference type="SUPFAM" id="SSF54862">
    <property type="entry name" value="4Fe-4S ferredoxins"/>
    <property type="match status" value="1"/>
</dbReference>
<evidence type="ECO:0000256" key="7">
    <source>
        <dbReference type="ARBA" id="ARBA00023291"/>
    </source>
</evidence>
<dbReference type="RefSeq" id="WP_330797896.1">
    <property type="nucleotide sequence ID" value="NZ_JAZEWV010000021.1"/>
</dbReference>
<dbReference type="InterPro" id="IPR017896">
    <property type="entry name" value="4Fe4S_Fe-S-bd"/>
</dbReference>
<evidence type="ECO:0000256" key="4">
    <source>
        <dbReference type="ARBA" id="ARBA00022982"/>
    </source>
</evidence>
<accession>A0ABU7PG42</accession>
<reference evidence="10 11" key="1">
    <citation type="submission" date="2023-12" db="EMBL/GenBank/DDBJ databases">
        <title>Streptomyces sp. V4-01.</title>
        <authorList>
            <person name="Somphong A."/>
            <person name="Phongsopitanun W."/>
        </authorList>
    </citation>
    <scope>NUCLEOTIDE SEQUENCE [LARGE SCALE GENOMIC DNA]</scope>
    <source>
        <strain evidence="10 11">V4-01</strain>
    </source>
</reference>
<dbReference type="PRINTS" id="PR00352">
    <property type="entry name" value="3FE4SFRDOXIN"/>
</dbReference>
<dbReference type="InterPro" id="IPR051269">
    <property type="entry name" value="Fe-S_cluster_ET"/>
</dbReference>
<dbReference type="PROSITE" id="PS51379">
    <property type="entry name" value="4FE4S_FER_2"/>
    <property type="match status" value="1"/>
</dbReference>
<evidence type="ECO:0000256" key="5">
    <source>
        <dbReference type="ARBA" id="ARBA00023004"/>
    </source>
</evidence>
<sequence>MRITVDTDKCCGAGQCVLAAPEIFDQREDDGIVVLLTEHPPQHLRAAAEEAAQVCPAGAITLALQEAHS</sequence>
<dbReference type="InterPro" id="IPR001080">
    <property type="entry name" value="3Fe4S_ferredoxin"/>
</dbReference>
<comment type="cofactor">
    <cofactor evidence="1">
        <name>[3Fe-4S] cluster</name>
        <dbReference type="ChEBI" id="CHEBI:21137"/>
    </cofactor>
</comment>
<evidence type="ECO:0000259" key="9">
    <source>
        <dbReference type="PROSITE" id="PS51379"/>
    </source>
</evidence>
<evidence type="ECO:0000256" key="3">
    <source>
        <dbReference type="ARBA" id="ARBA00022723"/>
    </source>
</evidence>
<dbReference type="Proteomes" id="UP001344658">
    <property type="component" value="Unassembled WGS sequence"/>
</dbReference>
<dbReference type="PANTHER" id="PTHR36923">
    <property type="entry name" value="FERREDOXIN"/>
    <property type="match status" value="1"/>
</dbReference>
<gene>
    <name evidence="10" type="ORF">V2S66_22820</name>
</gene>
<feature type="domain" description="4Fe-4S ferredoxin-type" evidence="9">
    <location>
        <begin position="1"/>
        <end position="29"/>
    </location>
</feature>
<keyword evidence="7" id="KW-0003">3Fe-4S</keyword>
<evidence type="ECO:0000256" key="6">
    <source>
        <dbReference type="ARBA" id="ARBA00023014"/>
    </source>
</evidence>
<evidence type="ECO:0000256" key="1">
    <source>
        <dbReference type="ARBA" id="ARBA00001927"/>
    </source>
</evidence>
<dbReference type="EMBL" id="JAZEWV010000021">
    <property type="protein sequence ID" value="MEE4544788.1"/>
    <property type="molecule type" value="Genomic_DNA"/>
</dbReference>
<dbReference type="Gene3D" id="3.30.70.20">
    <property type="match status" value="1"/>
</dbReference>
<evidence type="ECO:0000313" key="11">
    <source>
        <dbReference type="Proteomes" id="UP001344658"/>
    </source>
</evidence>
<keyword evidence="4 8" id="KW-0249">Electron transport</keyword>
<organism evidence="10 11">
    <name type="scientific">Actinacidiphila polyblastidii</name>
    <dbReference type="NCBI Taxonomy" id="3110430"/>
    <lineage>
        <taxon>Bacteria</taxon>
        <taxon>Bacillati</taxon>
        <taxon>Actinomycetota</taxon>
        <taxon>Actinomycetes</taxon>
        <taxon>Kitasatosporales</taxon>
        <taxon>Streptomycetaceae</taxon>
        <taxon>Actinacidiphila</taxon>
    </lineage>
</organism>
<keyword evidence="6 8" id="KW-0411">Iron-sulfur</keyword>